<dbReference type="GeneID" id="301047297"/>
<accession>S4NHU6</accession>
<protein>
    <submittedName>
        <fullName evidence="1">Uncharacterized protein</fullName>
    </submittedName>
</protein>
<dbReference type="Proteomes" id="UP000016361">
    <property type="component" value="Unassembled WGS sequence"/>
</dbReference>
<keyword evidence="2" id="KW-1185">Reference proteome</keyword>
<sequence length="42" mass="4897">MKRTAIETSDFWKVVDEQEKKYGSVETLEVNWGEDVGSENFD</sequence>
<reference evidence="2" key="1">
    <citation type="journal article" date="2013" name="Genome Announc.">
        <title>Draft Genome Sequence of D-Branched-Chain Amino Acid Producer Lactobacillus otakiensis JCM 15040T, Isolated from a Traditional Japanese Pickle.</title>
        <authorList>
            <person name="Doi K."/>
            <person name="Mori K."/>
            <person name="Mutaguchi Y."/>
            <person name="Tashiro K."/>
            <person name="Fujino Y."/>
            <person name="Ohmori T."/>
            <person name="Kuhara S."/>
            <person name="Ohshima T."/>
        </authorList>
    </citation>
    <scope>NUCLEOTIDE SEQUENCE [LARGE SCALE GENOMIC DNA]</scope>
    <source>
        <strain evidence="2">JCM 15040</strain>
    </source>
</reference>
<name>S4NHU6_9LACO</name>
<dbReference type="OrthoDB" id="9811597at2"/>
<comment type="caution">
    <text evidence="1">The sequence shown here is derived from an EMBL/GenBank/DDBJ whole genome shotgun (WGS) entry which is preliminary data.</text>
</comment>
<evidence type="ECO:0000313" key="2">
    <source>
        <dbReference type="Proteomes" id="UP000016361"/>
    </source>
</evidence>
<evidence type="ECO:0000313" key="1">
    <source>
        <dbReference type="EMBL" id="GAD16757.1"/>
    </source>
</evidence>
<dbReference type="EMBL" id="BASH01000004">
    <property type="protein sequence ID" value="GAD16757.1"/>
    <property type="molecule type" value="Genomic_DNA"/>
</dbReference>
<dbReference type="RefSeq" id="WP_020281199.1">
    <property type="nucleotide sequence ID" value="NZ_AZED01000005.1"/>
</dbReference>
<organism evidence="1 2">
    <name type="scientific">Lentilactobacillus otakiensis DSM 19908 = JCM 15040</name>
    <dbReference type="NCBI Taxonomy" id="1423780"/>
    <lineage>
        <taxon>Bacteria</taxon>
        <taxon>Bacillati</taxon>
        <taxon>Bacillota</taxon>
        <taxon>Bacilli</taxon>
        <taxon>Lactobacillales</taxon>
        <taxon>Lactobacillaceae</taxon>
        <taxon>Lentilactobacillus</taxon>
    </lineage>
</organism>
<dbReference type="STRING" id="1423780.FD05_GL002278"/>
<dbReference type="AlphaFoldDB" id="S4NHU6"/>
<gene>
    <name evidence="1" type="ORF">LOT_1295</name>
</gene>
<proteinExistence type="predicted"/>